<feature type="region of interest" description="Disordered" evidence="1">
    <location>
        <begin position="81"/>
        <end position="144"/>
    </location>
</feature>
<accession>A0A9P3PF75</accession>
<feature type="compositionally biased region" description="Pro residues" evidence="1">
    <location>
        <begin position="15"/>
        <end position="24"/>
    </location>
</feature>
<evidence type="ECO:0000256" key="2">
    <source>
        <dbReference type="SAM" id="Phobius"/>
    </source>
</evidence>
<feature type="transmembrane region" description="Helical" evidence="2">
    <location>
        <begin position="346"/>
        <end position="365"/>
    </location>
</feature>
<feature type="transmembrane region" description="Helical" evidence="2">
    <location>
        <begin position="486"/>
        <end position="506"/>
    </location>
</feature>
<dbReference type="AlphaFoldDB" id="A0A9P3PF75"/>
<dbReference type="Proteomes" id="UP001063166">
    <property type="component" value="Unassembled WGS sequence"/>
</dbReference>
<feature type="region of interest" description="Disordered" evidence="1">
    <location>
        <begin position="393"/>
        <end position="416"/>
    </location>
</feature>
<keyword evidence="4" id="KW-1185">Reference proteome</keyword>
<comment type="caution">
    <text evidence="3">The sequence shown here is derived from an EMBL/GenBank/DDBJ whole genome shotgun (WGS) entry which is preliminary data.</text>
</comment>
<keyword evidence="2" id="KW-0812">Transmembrane</keyword>
<feature type="region of interest" description="Disordered" evidence="1">
    <location>
        <begin position="1"/>
        <end position="50"/>
    </location>
</feature>
<gene>
    <name evidence="3" type="ORF">LshimejAT787_0203260</name>
</gene>
<evidence type="ECO:0000313" key="4">
    <source>
        <dbReference type="Proteomes" id="UP001063166"/>
    </source>
</evidence>
<keyword evidence="2" id="KW-1133">Transmembrane helix</keyword>
<feature type="transmembrane region" description="Helical" evidence="2">
    <location>
        <begin position="314"/>
        <end position="331"/>
    </location>
</feature>
<sequence length="558" mass="61753">MYSGPHNTQFRRPWSPEPNDPIPPAGSSQAPAYDFNPSILPRQRREGSDVSVEALDLADYSRTLHAQINADPYPVYPPFSPSPLRPLASRDSLQPSSLVSRGGTTSSSARTSFSRTPRHRPFSLPPPSRNTSAGSRHPNHFPYRAEPRIQSHDSEIDISHFPAWSRSWYNSRHSGPTPASPPDIYTPLPASHLNSYNKPSPFDPGYIHRESDNWSDSHGYAPASSLGHDSTRNLLPWSNDHLDDPPIDSVLKEERMRMLEREFGSKAKGKGRADFEEGYFLDENGKPVVGTVDEKGNLVTQGPKKRLAVRTLQILLSLAAGVPSIYAALIIRPKEVPPPAGKPPAFVLYILSVITIMLLLYLFLFRPCCCAGKRQKGFNNHLANGMMVLPVQGLPGGKKGKKKGAKKGNGPHAGQGDVQVNLIVDPQVFGRREDEESEEDEREWGESIPGSYDTARKRRRPRRRGIFAGLAMEEQWKQARGWAKKLAFVDVAGLVLWGATFIFILIGKRCPSGGFEGWCNAYNVSSAAACLLCIAFGVSTFFDVKDLHDSKESPRTRT</sequence>
<organism evidence="3 4">
    <name type="scientific">Lyophyllum shimeji</name>
    <name type="common">Hon-shimeji</name>
    <name type="synonym">Tricholoma shimeji</name>
    <dbReference type="NCBI Taxonomy" id="47721"/>
    <lineage>
        <taxon>Eukaryota</taxon>
        <taxon>Fungi</taxon>
        <taxon>Dikarya</taxon>
        <taxon>Basidiomycota</taxon>
        <taxon>Agaricomycotina</taxon>
        <taxon>Agaricomycetes</taxon>
        <taxon>Agaricomycetidae</taxon>
        <taxon>Agaricales</taxon>
        <taxon>Tricholomatineae</taxon>
        <taxon>Lyophyllaceae</taxon>
        <taxon>Lyophyllum</taxon>
    </lineage>
</organism>
<feature type="compositionally biased region" description="Polar residues" evidence="1">
    <location>
        <begin position="1"/>
        <end position="10"/>
    </location>
</feature>
<proteinExistence type="predicted"/>
<protein>
    <submittedName>
        <fullName evidence="3">Uncharacterized protein</fullName>
    </submittedName>
</protein>
<keyword evidence="2" id="KW-0472">Membrane</keyword>
<feature type="transmembrane region" description="Helical" evidence="2">
    <location>
        <begin position="526"/>
        <end position="544"/>
    </location>
</feature>
<evidence type="ECO:0000256" key="1">
    <source>
        <dbReference type="SAM" id="MobiDB-lite"/>
    </source>
</evidence>
<feature type="region of interest" description="Disordered" evidence="1">
    <location>
        <begin position="431"/>
        <end position="456"/>
    </location>
</feature>
<name>A0A9P3PF75_LYOSH</name>
<evidence type="ECO:0000313" key="3">
    <source>
        <dbReference type="EMBL" id="GLB34761.1"/>
    </source>
</evidence>
<dbReference type="EMBL" id="BRPK01000002">
    <property type="protein sequence ID" value="GLB34761.1"/>
    <property type="molecule type" value="Genomic_DNA"/>
</dbReference>
<dbReference type="OrthoDB" id="3253553at2759"/>
<reference evidence="3" key="1">
    <citation type="submission" date="2022-07" db="EMBL/GenBank/DDBJ databases">
        <title>The genome of Lyophyllum shimeji provides insight into the initial evolution of ectomycorrhizal fungal genome.</title>
        <authorList>
            <person name="Kobayashi Y."/>
            <person name="Shibata T."/>
            <person name="Hirakawa H."/>
            <person name="Shigenobu S."/>
            <person name="Nishiyama T."/>
            <person name="Yamada A."/>
            <person name="Hasebe M."/>
            <person name="Kawaguchi M."/>
        </authorList>
    </citation>
    <scope>NUCLEOTIDE SEQUENCE</scope>
    <source>
        <strain evidence="3">AT787</strain>
    </source>
</reference>
<feature type="compositionally biased region" description="Low complexity" evidence="1">
    <location>
        <begin position="100"/>
        <end position="115"/>
    </location>
</feature>